<dbReference type="AlphaFoldDB" id="A0AAN6ID02"/>
<keyword evidence="2 3" id="KW-0040">ANK repeat</keyword>
<name>A0AAN6ID02_9EURO</name>
<accession>A0AAN6ID02</accession>
<protein>
    <submittedName>
        <fullName evidence="4">Ankyrin repeat-containing domain protein</fullName>
    </submittedName>
</protein>
<feature type="repeat" description="ANK" evidence="3">
    <location>
        <begin position="74"/>
        <end position="109"/>
    </location>
</feature>
<dbReference type="SUPFAM" id="SSF48403">
    <property type="entry name" value="Ankyrin repeat"/>
    <property type="match status" value="1"/>
</dbReference>
<dbReference type="Pfam" id="PF13637">
    <property type="entry name" value="Ank_4"/>
    <property type="match status" value="1"/>
</dbReference>
<evidence type="ECO:0000256" key="3">
    <source>
        <dbReference type="PROSITE-ProRule" id="PRU00023"/>
    </source>
</evidence>
<dbReference type="PROSITE" id="PS50088">
    <property type="entry name" value="ANK_REPEAT"/>
    <property type="match status" value="1"/>
</dbReference>
<proteinExistence type="predicted"/>
<keyword evidence="5" id="KW-1185">Reference proteome</keyword>
<dbReference type="Gene3D" id="1.25.40.20">
    <property type="entry name" value="Ankyrin repeat-containing domain"/>
    <property type="match status" value="1"/>
</dbReference>
<dbReference type="PANTHER" id="PTHR24171">
    <property type="entry name" value="ANKYRIN REPEAT DOMAIN-CONTAINING PROTEIN 39-RELATED"/>
    <property type="match status" value="1"/>
</dbReference>
<organism evidence="4 5">
    <name type="scientific">Exophiala viscosa</name>
    <dbReference type="NCBI Taxonomy" id="2486360"/>
    <lineage>
        <taxon>Eukaryota</taxon>
        <taxon>Fungi</taxon>
        <taxon>Dikarya</taxon>
        <taxon>Ascomycota</taxon>
        <taxon>Pezizomycotina</taxon>
        <taxon>Eurotiomycetes</taxon>
        <taxon>Chaetothyriomycetidae</taxon>
        <taxon>Chaetothyriales</taxon>
        <taxon>Herpotrichiellaceae</taxon>
        <taxon>Exophiala</taxon>
    </lineage>
</organism>
<dbReference type="Proteomes" id="UP001203852">
    <property type="component" value="Unassembled WGS sequence"/>
</dbReference>
<keyword evidence="1" id="KW-0677">Repeat</keyword>
<reference evidence="4" key="1">
    <citation type="journal article" date="2022" name="bioRxiv">
        <title>Deciphering the potential niche of two novel black yeast fungi from a biological soil crust based on their genomes, phenotypes, and melanin regulation.</title>
        <authorList>
            <consortium name="DOE Joint Genome Institute"/>
            <person name="Carr E.C."/>
            <person name="Barton Q."/>
            <person name="Grambo S."/>
            <person name="Sullivan M."/>
            <person name="Renfro C.M."/>
            <person name="Kuo A."/>
            <person name="Pangilinan J."/>
            <person name="Lipzen A."/>
            <person name="Keymanesh K."/>
            <person name="Savage E."/>
            <person name="Barry K."/>
            <person name="Grigoriev I.V."/>
            <person name="Riekhof W.R."/>
            <person name="Harris S.S."/>
        </authorList>
    </citation>
    <scope>NUCLEOTIDE SEQUENCE</scope>
    <source>
        <strain evidence="4">JF 03-4F</strain>
    </source>
</reference>
<dbReference type="EMBL" id="MU404357">
    <property type="protein sequence ID" value="KAI1611094.1"/>
    <property type="molecule type" value="Genomic_DNA"/>
</dbReference>
<sequence>MAETKENKYAIHEAAREGRIQVVDSLLSANPKLASLVDQDERLPIHWACAFNHLDIVKLLTSTRSFDPDAQDGSGWTPLAIAASLKDNSGEEIIELLLSKEADAKIPTNSGATALHFAVSKDTVQAWGFRQDKGQARTIAIAQSRGGWQRSNCETVTPAQKSYQCD</sequence>
<evidence type="ECO:0000313" key="5">
    <source>
        <dbReference type="Proteomes" id="UP001203852"/>
    </source>
</evidence>
<dbReference type="InterPro" id="IPR036770">
    <property type="entry name" value="Ankyrin_rpt-contain_sf"/>
</dbReference>
<evidence type="ECO:0000313" key="4">
    <source>
        <dbReference type="EMBL" id="KAI1611094.1"/>
    </source>
</evidence>
<comment type="caution">
    <text evidence="4">The sequence shown here is derived from an EMBL/GenBank/DDBJ whole genome shotgun (WGS) entry which is preliminary data.</text>
</comment>
<gene>
    <name evidence="4" type="ORF">EDD36DRAFT_421109</name>
</gene>
<dbReference type="SMART" id="SM00248">
    <property type="entry name" value="ANK"/>
    <property type="match status" value="4"/>
</dbReference>
<evidence type="ECO:0000256" key="1">
    <source>
        <dbReference type="ARBA" id="ARBA00022737"/>
    </source>
</evidence>
<evidence type="ECO:0000256" key="2">
    <source>
        <dbReference type="ARBA" id="ARBA00023043"/>
    </source>
</evidence>
<dbReference type="InterPro" id="IPR002110">
    <property type="entry name" value="Ankyrin_rpt"/>
</dbReference>